<comment type="caution">
    <text evidence="3">The sequence shown here is derived from an EMBL/GenBank/DDBJ whole genome shotgun (WGS) entry which is preliminary data.</text>
</comment>
<proteinExistence type="predicted"/>
<feature type="transmembrane region" description="Helical" evidence="2">
    <location>
        <begin position="82"/>
        <end position="104"/>
    </location>
</feature>
<accession>A0A2C5Y9I2</accession>
<name>A0A2C5Y9I2_9HYPO</name>
<dbReference type="GO" id="GO:0005628">
    <property type="term" value="C:prospore membrane"/>
    <property type="evidence" value="ECO:0007669"/>
    <property type="project" value="TreeGrafter"/>
</dbReference>
<evidence type="ECO:0000313" key="4">
    <source>
        <dbReference type="Proteomes" id="UP000226192"/>
    </source>
</evidence>
<feature type="region of interest" description="Disordered" evidence="1">
    <location>
        <begin position="272"/>
        <end position="297"/>
    </location>
</feature>
<dbReference type="OrthoDB" id="2107885at2759"/>
<dbReference type="GO" id="GO:0005619">
    <property type="term" value="C:ascospore wall"/>
    <property type="evidence" value="ECO:0007669"/>
    <property type="project" value="TreeGrafter"/>
</dbReference>
<evidence type="ECO:0000313" key="3">
    <source>
        <dbReference type="EMBL" id="PHH64283.1"/>
    </source>
</evidence>
<dbReference type="GO" id="GO:0005811">
    <property type="term" value="C:lipid droplet"/>
    <property type="evidence" value="ECO:0007669"/>
    <property type="project" value="TreeGrafter"/>
</dbReference>
<dbReference type="AlphaFoldDB" id="A0A2C5Y9I2"/>
<gene>
    <name evidence="3" type="ORF">CDD81_4767</name>
</gene>
<organism evidence="3 4">
    <name type="scientific">Ophiocordyceps australis</name>
    <dbReference type="NCBI Taxonomy" id="1399860"/>
    <lineage>
        <taxon>Eukaryota</taxon>
        <taxon>Fungi</taxon>
        <taxon>Dikarya</taxon>
        <taxon>Ascomycota</taxon>
        <taxon>Pezizomycotina</taxon>
        <taxon>Sordariomycetes</taxon>
        <taxon>Hypocreomycetidae</taxon>
        <taxon>Hypocreales</taxon>
        <taxon>Ophiocordycipitaceae</taxon>
        <taxon>Ophiocordyceps</taxon>
    </lineage>
</organism>
<keyword evidence="4" id="KW-1185">Reference proteome</keyword>
<dbReference type="Proteomes" id="UP000226192">
    <property type="component" value="Unassembled WGS sequence"/>
</dbReference>
<keyword evidence="2" id="KW-1133">Transmembrane helix</keyword>
<feature type="transmembrane region" description="Helical" evidence="2">
    <location>
        <begin position="49"/>
        <end position="70"/>
    </location>
</feature>
<evidence type="ECO:0000256" key="2">
    <source>
        <dbReference type="SAM" id="Phobius"/>
    </source>
</evidence>
<feature type="transmembrane region" description="Helical" evidence="2">
    <location>
        <begin position="222"/>
        <end position="244"/>
    </location>
</feature>
<dbReference type="PANTHER" id="PTHR34292">
    <property type="entry name" value="OUTER SPORE WALL PROTEIN LDS1"/>
    <property type="match status" value="1"/>
</dbReference>
<reference evidence="3 4" key="1">
    <citation type="submission" date="2017-06" db="EMBL/GenBank/DDBJ databases">
        <title>Ant-infecting Ophiocordyceps genomes reveal a high diversity of potential behavioral manipulation genes and a possible major role for enterotoxins.</title>
        <authorList>
            <person name="De Bekker C."/>
            <person name="Evans H.C."/>
            <person name="Brachmann A."/>
            <person name="Hughes D.P."/>
        </authorList>
    </citation>
    <scope>NUCLEOTIDE SEQUENCE [LARGE SCALE GENOMIC DNA]</scope>
    <source>
        <strain evidence="3 4">Map64</strain>
    </source>
</reference>
<keyword evidence="2" id="KW-0812">Transmembrane</keyword>
<evidence type="ECO:0000256" key="1">
    <source>
        <dbReference type="SAM" id="MobiDB-lite"/>
    </source>
</evidence>
<keyword evidence="2" id="KW-0472">Membrane</keyword>
<dbReference type="EMBL" id="NJET01000033">
    <property type="protein sequence ID" value="PHH64283.1"/>
    <property type="molecule type" value="Genomic_DNA"/>
</dbReference>
<dbReference type="InterPro" id="IPR052786">
    <property type="entry name" value="Spore_wall_assembly"/>
</dbReference>
<dbReference type="STRING" id="1399860.A0A2C5Y9I2"/>
<protein>
    <recommendedName>
        <fullName evidence="5">Outer spore wall protein RRT8</fullName>
    </recommendedName>
</protein>
<feature type="transmembrane region" description="Helical" evidence="2">
    <location>
        <begin position="167"/>
        <end position="189"/>
    </location>
</feature>
<dbReference type="PANTHER" id="PTHR34292:SF1">
    <property type="entry name" value="OUTER SPORE WALL PROTEIN RRT8"/>
    <property type="match status" value="1"/>
</dbReference>
<sequence>MERDAAARKRCSVWSASLLGRGAIAASYPLRGIWFFVRNRDFWPLFLGRLLPLSVISLIVYLVLFIFAFLPQFAFIAIFHGWGAWINAVVLTLGEGLVIIQGLFEGFFVDECRVDIFDATLIKLGFKDLIAPHRLLFDDAPNAVKMLGKPTSPAAYQPWSVIQIVELIVFLPLNLIPIVGTPAFIIITGTRIGKLSQYRWYELRGLSKSERKREIRSRTWEYIWFGTVAMILELVPILSFFFLLTTTAGSAMWAAEMERKLRLARDAANAPLAPEPQSVHEAGTSSPPPPYSDHDAA</sequence>
<evidence type="ECO:0008006" key="5">
    <source>
        <dbReference type="Google" id="ProtNLM"/>
    </source>
</evidence>